<protein>
    <submittedName>
        <fullName evidence="2">Phosphoinositide 5-phosphatase</fullName>
    </submittedName>
</protein>
<evidence type="ECO:0000313" key="2">
    <source>
        <dbReference type="WBParaSite" id="PS1159_v2.g21354.t1"/>
    </source>
</evidence>
<organism evidence="1 2">
    <name type="scientific">Panagrolaimus sp. PS1159</name>
    <dbReference type="NCBI Taxonomy" id="55785"/>
    <lineage>
        <taxon>Eukaryota</taxon>
        <taxon>Metazoa</taxon>
        <taxon>Ecdysozoa</taxon>
        <taxon>Nematoda</taxon>
        <taxon>Chromadorea</taxon>
        <taxon>Rhabditida</taxon>
        <taxon>Tylenchina</taxon>
        <taxon>Panagrolaimomorpha</taxon>
        <taxon>Panagrolaimoidea</taxon>
        <taxon>Panagrolaimidae</taxon>
        <taxon>Panagrolaimus</taxon>
    </lineage>
</organism>
<accession>A0AC35FXN1</accession>
<sequence>MSLRGYRIYASARVNDGPYKVLIESVNNNSYLFIQNSAITTLNVNDGNFFKNSFTKIGDGCGLMGILRMSIKGSQDGGDSDDAYLIVITEVKSAGKINECDVYKIAAVKFLSLNREPHLNVDERLPELARLLSSGNFYFAYSNNAGNMFDLTLSAQRRHDIPLSDNRFFWNKNLYFPLERFSINADDWFVRCMCGSVIVRTIYVGHRTAKVGIISRLSCERVGTRFNVRGANDDGNVANFVETEQFISFENQESSFVQIRGSVPLFWEQPGIQVGSHSIRLRSVEASLPPLERHYSQLKKMYNNVATVNLLGMKGGERTLSEAFKKILKASSHSDSDMINFDYHTQMKISKTSIKTLQTKLDAFVEENGSFLSTDEKIEKQQNGTIRTNCLDCLDRTNCVQTLIGMKALLLQLEDLQAEKYKAKITARFEETLKDMWQKNGDQCSIIYAGTGALEGKSKIKDASRSIARTFQNNLMDGAKQESFDLFLLGNGYFDDEFDKASRLLPSQLMKECPMALSELISRREEMVSREPVTVFCGTWNVNGGKNVNNIAFRHEDSFEEWFYASSGDRLTYDIVAIGLEEIVDLNASNMVKASTTNQRIFCERIKNTLGETTQDKYVVLACEQLVGVCLILCVRLALLPRIRDFAICEVKTGMGGATGNKGSVAARLTVDSTSICFVCSHFAAGQHEISNRNEDYAAAMRKIRFPLGRTIKSHDVIFWVGDFNYRISLGRMDIKTAIEQQNYDYLNEHDQLTEQRKAGNVFHGFNEGRITFAPTYKYDTFSDDYDTSEKCRAPAWTDRILWKDEPTEKLVKLLEYRRSELRTSDHRPVAAVFKLEVLNVNLKKCEQVFRDVVASLGPPDCMILCSVNGEASFPPDSVEPVIKKLNEELDIQCLMHTIEDHFLKIALLNGPMTLAALSMDGTDIGNGRKISVQLRTPDWEEDWALRMSPAFKRESSYINLSNIDSLSFIVNLNVDEDDEDCLSIDSARTSAMPLSSRSSPKLEDQMLYSAPAPPTHAPPQLPKVPPRPASMTPRQNGSDIPVVPPRPSPVHWPPPSLP</sequence>
<dbReference type="WBParaSite" id="PS1159_v2.g21354.t1">
    <property type="protein sequence ID" value="PS1159_v2.g21354.t1"/>
    <property type="gene ID" value="PS1159_v2.g21354"/>
</dbReference>
<name>A0AC35FXN1_9BILA</name>
<reference evidence="2" key="1">
    <citation type="submission" date="2022-11" db="UniProtKB">
        <authorList>
            <consortium name="WormBaseParasite"/>
        </authorList>
    </citation>
    <scope>IDENTIFICATION</scope>
</reference>
<proteinExistence type="predicted"/>
<dbReference type="Proteomes" id="UP000887580">
    <property type="component" value="Unplaced"/>
</dbReference>
<evidence type="ECO:0000313" key="1">
    <source>
        <dbReference type="Proteomes" id="UP000887580"/>
    </source>
</evidence>